<dbReference type="Proteomes" id="UP000014227">
    <property type="component" value="Chromosome I"/>
</dbReference>
<protein>
    <recommendedName>
        <fullName evidence="3">Flagellar assembly protein T N-terminal domain-containing protein</fullName>
    </recommendedName>
</protein>
<evidence type="ECO:0008006" key="3">
    <source>
        <dbReference type="Google" id="ProtNLM"/>
    </source>
</evidence>
<sequence>MLCLFPIFVGMHLWLQGETAPATVPAPGASKPASSLSTTKEDVGLVHVIASGMAPLGIDGAAAEEEAIWDAKRNAVEMATGVFIRARTFGENYRTLHDEVENQTAGFIRSWRLVPESVHVESIAPGPNGRLLCLQIEADVAKLSTIQSLGDIRDAYNDLGNPRLLVKIACPTAPDCAQVAQQELELRLRSAGYDLAETLPADIVLRGQLQLVPAVRLGDAQSPYHVGDVVAVYQAHLTLEAVSPWSLETLFVAQAEAKGVSFQSDALAAEQAAQNAVDTLMQQSRTLFTQEIPARWAKERMDGHPVALRVIGLAGAKESRLCEALEGMRGFCDILRRQHQAGSYDIIFRSCLATQDVALRLGQIPGLPLKLVSMQGASLVYQVPREAPSSAVRGPYSLRKGVSFHAKRTLSALYFARRPARGAGGSLRRLTARR</sequence>
<dbReference type="EMBL" id="HF951689">
    <property type="protein sequence ID" value="CCW35261.1"/>
    <property type="molecule type" value="Genomic_DNA"/>
</dbReference>
<proteinExistence type="predicted"/>
<dbReference type="STRING" id="454171.CP488_02650"/>
<dbReference type="AlphaFoldDB" id="S0EYW6"/>
<dbReference type="InParanoid" id="S0EYW6"/>
<organism evidence="1 2">
    <name type="scientific">Chthonomonas calidirosea (strain DSM 23976 / ICMP 18418 / T49)</name>
    <dbReference type="NCBI Taxonomy" id="1303518"/>
    <lineage>
        <taxon>Bacteria</taxon>
        <taxon>Bacillati</taxon>
        <taxon>Armatimonadota</taxon>
        <taxon>Chthonomonadia</taxon>
        <taxon>Chthonomonadales</taxon>
        <taxon>Chthonomonadaceae</taxon>
        <taxon>Chthonomonas</taxon>
    </lineage>
</organism>
<accession>S0EYW6</accession>
<evidence type="ECO:0000313" key="2">
    <source>
        <dbReference type="Proteomes" id="UP000014227"/>
    </source>
</evidence>
<gene>
    <name evidence="1" type="ORF">CCALI_01445</name>
</gene>
<evidence type="ECO:0000313" key="1">
    <source>
        <dbReference type="EMBL" id="CCW35261.1"/>
    </source>
</evidence>
<dbReference type="HOGENOM" id="CLU_631206_0_0_0"/>
<dbReference type="KEGG" id="ccz:CCALI_01445"/>
<name>S0EYW6_CHTCT</name>
<keyword evidence="2" id="KW-1185">Reference proteome</keyword>
<reference evidence="2" key="1">
    <citation type="submission" date="2013-03" db="EMBL/GenBank/DDBJ databases">
        <title>Genome sequence of Chthonomonas calidirosea, the first sequenced genome from the Armatimonadetes phylum (formally candidate division OP10).</title>
        <authorList>
            <person name="Lee K.C.Y."/>
            <person name="Morgan X.C."/>
            <person name="Dunfield P.F."/>
            <person name="Tamas I."/>
            <person name="Houghton K.M."/>
            <person name="Vyssotski M."/>
            <person name="Ryan J.L.J."/>
            <person name="Lagutin K."/>
            <person name="McDonald I.R."/>
            <person name="Stott M.B."/>
        </authorList>
    </citation>
    <scope>NUCLEOTIDE SEQUENCE [LARGE SCALE GENOMIC DNA]</scope>
    <source>
        <strain evidence="2">DSM 23976 / ICMP 18418 / T49</strain>
    </source>
</reference>
<dbReference type="RefSeq" id="WP_016482798.1">
    <property type="nucleotide sequence ID" value="NC_021487.1"/>
</dbReference>
<dbReference type="PATRIC" id="fig|1303518.3.peg.1477"/>